<gene>
    <name evidence="1" type="ORF">AX245_04160</name>
    <name evidence="2" type="ORF">C4618_11680</name>
</gene>
<dbReference type="AlphaFoldDB" id="A0A0E1EH98"/>
<dbReference type="EMBL" id="QHGZ01000230">
    <property type="protein sequence ID" value="RDY77006.1"/>
    <property type="molecule type" value="Genomic_DNA"/>
</dbReference>
<protein>
    <submittedName>
        <fullName evidence="2">Uncharacterized protein</fullName>
    </submittedName>
</protein>
<dbReference type="KEGG" id="sage:EN72_05775"/>
<sequence>MNDKQLKEVERNEAILRKELERIEDKKIVLKKSYDKTINMQLDIQQSLRDSSQSLSPEEVMEQEEIMLIFNRQSRIVEDYFQEEMAKLNKQETDAKDTLEGLVQERQKLYVSQSEKGE</sequence>
<comment type="caution">
    <text evidence="2">The sequence shown here is derived from an EMBL/GenBank/DDBJ whole genome shotgun (WGS) entry which is preliminary data.</text>
</comment>
<organism evidence="2 4">
    <name type="scientific">Streptococcus agalactiae</name>
    <dbReference type="NCBI Taxonomy" id="1311"/>
    <lineage>
        <taxon>Bacteria</taxon>
        <taxon>Bacillati</taxon>
        <taxon>Bacillota</taxon>
        <taxon>Bacilli</taxon>
        <taxon>Lactobacillales</taxon>
        <taxon>Streptococcaceae</taxon>
        <taxon>Streptococcus</taxon>
    </lineage>
</organism>
<proteinExistence type="predicted"/>
<evidence type="ECO:0000313" key="2">
    <source>
        <dbReference type="EMBL" id="RDY77006.1"/>
    </source>
</evidence>
<dbReference type="EMBL" id="MAWT01000043">
    <property type="protein sequence ID" value="OCM70741.1"/>
    <property type="molecule type" value="Genomic_DNA"/>
</dbReference>
<dbReference type="Proteomes" id="UP000093122">
    <property type="component" value="Unassembled WGS sequence"/>
</dbReference>
<dbReference type="Proteomes" id="UP000256718">
    <property type="component" value="Unassembled WGS sequence"/>
</dbReference>
<evidence type="ECO:0000313" key="3">
    <source>
        <dbReference type="Proteomes" id="UP000093122"/>
    </source>
</evidence>
<evidence type="ECO:0000313" key="4">
    <source>
        <dbReference type="Proteomes" id="UP000256718"/>
    </source>
</evidence>
<evidence type="ECO:0000313" key="1">
    <source>
        <dbReference type="EMBL" id="OCM70741.1"/>
    </source>
</evidence>
<accession>A0A0E1EH98</accession>
<reference evidence="1 3" key="1">
    <citation type="journal article" date="2016" name="Sci. Rep.">
        <title>Serotype IV Streptococcus agalactiae ST-452 has arisen from large genomic recombination events between CC23 and the hypervirulent CC17 lineages.</title>
        <authorList>
            <person name="Campisi E."/>
            <person name="Rinaudo C.D."/>
            <person name="Donati C."/>
            <person name="Barucco M."/>
            <person name="Torricelli G."/>
            <person name="Edwards M.S."/>
            <person name="Baker C.J."/>
            <person name="Margarit I."/>
            <person name="Rosini R."/>
        </authorList>
    </citation>
    <scope>NUCLEOTIDE SEQUENCE [LARGE SCALE GENOMIC DNA]</scope>
    <source>
        <strain evidence="1 3">CZ-PW-140</strain>
    </source>
</reference>
<reference evidence="2 4" key="2">
    <citation type="journal article" date="2018" name="Emerg. Microbes Infect.">
        <title>Phenotypic and molecular analysis of nontypeable Group B streptococci: identification of cps2a and hybrid cps2a/cps5 Group B streptococcal capsule gene clusters.</title>
        <authorList>
            <person name="Alhhazmi A."/>
            <person name="Tyrrell G.J."/>
        </authorList>
    </citation>
    <scope>NUCLEOTIDE SEQUENCE [LARGE SCALE GENOMIC DNA]</scope>
    <source>
        <strain evidence="2 4">PLGBS17</strain>
    </source>
</reference>
<name>A0A0E1EH98_STRAG</name>
<dbReference type="RefSeq" id="WP_000998391.1">
    <property type="nucleotide sequence ID" value="NZ_BCNJ01000001.1"/>
</dbReference>